<evidence type="ECO:0000256" key="1">
    <source>
        <dbReference type="SAM" id="Phobius"/>
    </source>
</evidence>
<evidence type="ECO:0000313" key="2">
    <source>
        <dbReference type="EMBL" id="WOJ96960.1"/>
    </source>
</evidence>
<feature type="transmembrane region" description="Helical" evidence="1">
    <location>
        <begin position="45"/>
        <end position="66"/>
    </location>
</feature>
<keyword evidence="1" id="KW-0812">Transmembrane</keyword>
<keyword evidence="3" id="KW-1185">Reference proteome</keyword>
<proteinExistence type="predicted"/>
<dbReference type="EMBL" id="CP136865">
    <property type="protein sequence ID" value="WOJ96960.1"/>
    <property type="molecule type" value="Genomic_DNA"/>
</dbReference>
<name>A0ABZ0IF66_9GAMM</name>
<keyword evidence="1" id="KW-1133">Transmembrane helix</keyword>
<organism evidence="2 3">
    <name type="scientific">Congregibacter brevis</name>
    <dbReference type="NCBI Taxonomy" id="3081201"/>
    <lineage>
        <taxon>Bacteria</taxon>
        <taxon>Pseudomonadati</taxon>
        <taxon>Pseudomonadota</taxon>
        <taxon>Gammaproteobacteria</taxon>
        <taxon>Cellvibrionales</taxon>
        <taxon>Halieaceae</taxon>
        <taxon>Congregibacter</taxon>
    </lineage>
</organism>
<sequence length="75" mass="8656">MKNQTTWPQPKRQKLAFLTFLGLLLPVYVIPPVLQNVLPNRRLLSVVASAGLMVWLMSYFIMLFLMHVAGDWLDL</sequence>
<dbReference type="RefSeq" id="WP_407327646.1">
    <property type="nucleotide sequence ID" value="NZ_CP136865.1"/>
</dbReference>
<evidence type="ECO:0000313" key="3">
    <source>
        <dbReference type="Proteomes" id="UP001626549"/>
    </source>
</evidence>
<dbReference type="Proteomes" id="UP001626549">
    <property type="component" value="Chromosome"/>
</dbReference>
<reference evidence="2 3" key="1">
    <citation type="submission" date="2023-10" db="EMBL/GenBank/DDBJ databases">
        <title>Two novel species belonging to the OM43/NOR5 clade.</title>
        <authorList>
            <person name="Park M."/>
        </authorList>
    </citation>
    <scope>NUCLEOTIDE SEQUENCE [LARGE SCALE GENOMIC DNA]</scope>
    <source>
        <strain evidence="2 3">IMCC45268</strain>
    </source>
</reference>
<accession>A0ABZ0IF66</accession>
<keyword evidence="1" id="KW-0472">Membrane</keyword>
<protein>
    <submittedName>
        <fullName evidence="2">Uncharacterized protein</fullName>
    </submittedName>
</protein>
<gene>
    <name evidence="2" type="ORF">R0137_17220</name>
</gene>